<dbReference type="EMBL" id="QICB01000004">
    <property type="protein sequence ID" value="RNL19643.1"/>
    <property type="molecule type" value="Genomic_DNA"/>
</dbReference>
<evidence type="ECO:0000313" key="1">
    <source>
        <dbReference type="EMBL" id="RNL19643.1"/>
    </source>
</evidence>
<dbReference type="Proteomes" id="UP000267368">
    <property type="component" value="Unassembled WGS sequence"/>
</dbReference>
<dbReference type="InterPro" id="IPR050155">
    <property type="entry name" value="HAD-like_hydrolase_sf"/>
</dbReference>
<dbReference type="InterPro" id="IPR036412">
    <property type="entry name" value="HAD-like_sf"/>
</dbReference>
<gene>
    <name evidence="1" type="ORF">DMP07_06640</name>
</gene>
<sequence length="217" mass="23759">MTAEKTFDAFVFDLDGTLLDTLPDLVSVTNETLRRFGQPEHTRDEILAMVGNGLRSLISQAVPADTPEETFEEELAYWKDAYDACGHAHTRLYPGMMETLVELKARGKKLAVLSNKFDGGVKDVMAHFMPGFMDFELGEGPVPRKPDPEGLLLVAKTLGVAPERIAYVGDTADTDMQVAHNAGSFALGVTWGYQPVERLAEAADALIDEPAELLRFA</sequence>
<dbReference type="AlphaFoldDB" id="A0A3N0AEV3"/>
<evidence type="ECO:0000313" key="2">
    <source>
        <dbReference type="Proteomes" id="UP000267368"/>
    </source>
</evidence>
<dbReference type="PRINTS" id="PR00413">
    <property type="entry name" value="HADHALOGNASE"/>
</dbReference>
<dbReference type="SFLD" id="SFLDS00003">
    <property type="entry name" value="Haloacid_Dehalogenase"/>
    <property type="match status" value="1"/>
</dbReference>
<dbReference type="InterPro" id="IPR006439">
    <property type="entry name" value="HAD-SF_hydro_IA"/>
</dbReference>
<proteinExistence type="predicted"/>
<dbReference type="Gene3D" id="3.40.50.1000">
    <property type="entry name" value="HAD superfamily/HAD-like"/>
    <property type="match status" value="1"/>
</dbReference>
<dbReference type="Gene3D" id="1.10.150.240">
    <property type="entry name" value="Putative phosphatase, domain 2"/>
    <property type="match status" value="1"/>
</dbReference>
<dbReference type="GO" id="GO:0006281">
    <property type="term" value="P:DNA repair"/>
    <property type="evidence" value="ECO:0007669"/>
    <property type="project" value="TreeGrafter"/>
</dbReference>
<dbReference type="PANTHER" id="PTHR43434">
    <property type="entry name" value="PHOSPHOGLYCOLATE PHOSPHATASE"/>
    <property type="match status" value="1"/>
</dbReference>
<accession>A0A3N0AEV3</accession>
<dbReference type="PANTHER" id="PTHR43434:SF1">
    <property type="entry name" value="PHOSPHOGLYCOLATE PHOSPHATASE"/>
    <property type="match status" value="1"/>
</dbReference>
<comment type="caution">
    <text evidence="1">The sequence shown here is derived from an EMBL/GenBank/DDBJ whole genome shotgun (WGS) entry which is preliminary data.</text>
</comment>
<dbReference type="GO" id="GO:0005829">
    <property type="term" value="C:cytosol"/>
    <property type="evidence" value="ECO:0007669"/>
    <property type="project" value="TreeGrafter"/>
</dbReference>
<keyword evidence="1" id="KW-0378">Hydrolase</keyword>
<keyword evidence="2" id="KW-1185">Reference proteome</keyword>
<dbReference type="OrthoDB" id="9776368at2"/>
<organism evidence="1 2">
    <name type="scientific">Slackia faecicanis</name>
    <dbReference type="NCBI Taxonomy" id="255723"/>
    <lineage>
        <taxon>Bacteria</taxon>
        <taxon>Bacillati</taxon>
        <taxon>Actinomycetota</taxon>
        <taxon>Coriobacteriia</taxon>
        <taxon>Eggerthellales</taxon>
        <taxon>Eggerthellaceae</taxon>
        <taxon>Slackia</taxon>
    </lineage>
</organism>
<protein>
    <submittedName>
        <fullName evidence="1">HAD family hydrolase</fullName>
    </submittedName>
</protein>
<dbReference type="InterPro" id="IPR023214">
    <property type="entry name" value="HAD_sf"/>
</dbReference>
<name>A0A3N0AEV3_9ACTN</name>
<reference evidence="2" key="1">
    <citation type="submission" date="2018-05" db="EMBL/GenBank/DDBJ databases">
        <title>Genome Sequencing of selected type strains of the family Eggerthellaceae.</title>
        <authorList>
            <person name="Danylec N."/>
            <person name="Stoll D.A."/>
            <person name="Doetsch A."/>
            <person name="Huch M."/>
        </authorList>
    </citation>
    <scope>NUCLEOTIDE SEQUENCE [LARGE SCALE GENOMIC DNA]</scope>
    <source>
        <strain evidence="2">DSM 17537</strain>
    </source>
</reference>
<dbReference type="SUPFAM" id="SSF56784">
    <property type="entry name" value="HAD-like"/>
    <property type="match status" value="1"/>
</dbReference>
<dbReference type="InterPro" id="IPR041492">
    <property type="entry name" value="HAD_2"/>
</dbReference>
<dbReference type="Pfam" id="PF13419">
    <property type="entry name" value="HAD_2"/>
    <property type="match status" value="1"/>
</dbReference>
<dbReference type="RefSeq" id="WP_123198366.1">
    <property type="nucleotide sequence ID" value="NZ_QICB01000004.1"/>
</dbReference>
<dbReference type="NCBIfam" id="TIGR01549">
    <property type="entry name" value="HAD-SF-IA-v1"/>
    <property type="match status" value="1"/>
</dbReference>
<dbReference type="InterPro" id="IPR023198">
    <property type="entry name" value="PGP-like_dom2"/>
</dbReference>
<dbReference type="GO" id="GO:0008967">
    <property type="term" value="F:phosphoglycolate phosphatase activity"/>
    <property type="evidence" value="ECO:0007669"/>
    <property type="project" value="TreeGrafter"/>
</dbReference>
<dbReference type="SFLD" id="SFLDG01129">
    <property type="entry name" value="C1.5:_HAD__Beta-PGM__Phosphata"/>
    <property type="match status" value="1"/>
</dbReference>